<gene>
    <name evidence="2" type="ORF">KSB_35230</name>
</gene>
<dbReference type="EMBL" id="BNJG01000001">
    <property type="protein sequence ID" value="GHO55048.1"/>
    <property type="molecule type" value="Genomic_DNA"/>
</dbReference>
<reference evidence="2 3" key="1">
    <citation type="journal article" date="2021" name="Int. J. Syst. Evol. Microbiol.">
        <title>Reticulibacter mediterranei gen. nov., sp. nov., within the new family Reticulibacteraceae fam. nov., and Ktedonospora formicarum gen. nov., sp. nov., Ktedonobacter robiniae sp. nov., Dictyobacter formicarum sp. nov. and Dictyobacter arantiisoli sp. nov., belonging to the class Ktedonobacteria.</title>
        <authorList>
            <person name="Yabe S."/>
            <person name="Zheng Y."/>
            <person name="Wang C.M."/>
            <person name="Sakai Y."/>
            <person name="Abe K."/>
            <person name="Yokota A."/>
            <person name="Donadio S."/>
            <person name="Cavaletti L."/>
            <person name="Monciardini P."/>
        </authorList>
    </citation>
    <scope>NUCLEOTIDE SEQUENCE [LARGE SCALE GENOMIC DNA]</scope>
    <source>
        <strain evidence="2 3">SOSP1-30</strain>
    </source>
</reference>
<dbReference type="Gene3D" id="3.30.1050.10">
    <property type="entry name" value="SCP2 sterol-binding domain"/>
    <property type="match status" value="1"/>
</dbReference>
<evidence type="ECO:0000313" key="2">
    <source>
        <dbReference type="EMBL" id="GHO55048.1"/>
    </source>
</evidence>
<dbReference type="InterPro" id="IPR003033">
    <property type="entry name" value="SCP2_sterol-bd_dom"/>
</dbReference>
<name>A0ABQ3UQI9_9CHLR</name>
<organism evidence="2 3">
    <name type="scientific">Ktedonobacter robiniae</name>
    <dbReference type="NCBI Taxonomy" id="2778365"/>
    <lineage>
        <taxon>Bacteria</taxon>
        <taxon>Bacillati</taxon>
        <taxon>Chloroflexota</taxon>
        <taxon>Ktedonobacteria</taxon>
        <taxon>Ktedonobacterales</taxon>
        <taxon>Ktedonobacteraceae</taxon>
        <taxon>Ktedonobacter</taxon>
    </lineage>
</organism>
<feature type="domain" description="SCP2" evidence="1">
    <location>
        <begin position="15"/>
        <end position="104"/>
    </location>
</feature>
<dbReference type="SUPFAM" id="SSF55718">
    <property type="entry name" value="SCP-like"/>
    <property type="match status" value="1"/>
</dbReference>
<sequence length="107" mass="11641">MTVAETFQALQSRFKPEGAAGLNKTFQFNITGEQAGSYAAKIENQTCQLIEGGVEKPDVVFTIKDTDWLDIAGGKLDAMNAFMTGKVKMAGDMMLAMRLQGLFDLGR</sequence>
<keyword evidence="3" id="KW-1185">Reference proteome</keyword>
<evidence type="ECO:0000313" key="3">
    <source>
        <dbReference type="Proteomes" id="UP000654345"/>
    </source>
</evidence>
<protein>
    <submittedName>
        <fullName evidence="2">SCP-2 sterol transfer family protein</fullName>
    </submittedName>
</protein>
<dbReference type="InterPro" id="IPR036527">
    <property type="entry name" value="SCP2_sterol-bd_dom_sf"/>
</dbReference>
<dbReference type="PANTHER" id="PTHR10094">
    <property type="entry name" value="STEROL CARRIER PROTEIN 2 SCP-2 FAMILY PROTEIN"/>
    <property type="match status" value="1"/>
</dbReference>
<dbReference type="RefSeq" id="WP_201371691.1">
    <property type="nucleotide sequence ID" value="NZ_BNJG01000001.1"/>
</dbReference>
<dbReference type="PANTHER" id="PTHR10094:SF25">
    <property type="entry name" value="SCP2 STEROL-BINDING DOMAIN-CONTAINING PROTEIN 1"/>
    <property type="match status" value="1"/>
</dbReference>
<dbReference type="Proteomes" id="UP000654345">
    <property type="component" value="Unassembled WGS sequence"/>
</dbReference>
<dbReference type="Pfam" id="PF02036">
    <property type="entry name" value="SCP2"/>
    <property type="match status" value="1"/>
</dbReference>
<proteinExistence type="predicted"/>
<evidence type="ECO:0000259" key="1">
    <source>
        <dbReference type="Pfam" id="PF02036"/>
    </source>
</evidence>
<comment type="caution">
    <text evidence="2">The sequence shown here is derived from an EMBL/GenBank/DDBJ whole genome shotgun (WGS) entry which is preliminary data.</text>
</comment>
<accession>A0ABQ3UQI9</accession>